<dbReference type="EMBL" id="GBXM01097693">
    <property type="protein sequence ID" value="JAH10884.1"/>
    <property type="molecule type" value="Transcribed_RNA"/>
</dbReference>
<accession>A0A0E9PPF9</accession>
<protein>
    <submittedName>
        <fullName evidence="1">Uncharacterized protein</fullName>
    </submittedName>
</protein>
<name>A0A0E9PPF9_ANGAN</name>
<proteinExistence type="predicted"/>
<reference evidence="1" key="1">
    <citation type="submission" date="2014-11" db="EMBL/GenBank/DDBJ databases">
        <authorList>
            <person name="Amaro Gonzalez C."/>
        </authorList>
    </citation>
    <scope>NUCLEOTIDE SEQUENCE</scope>
</reference>
<evidence type="ECO:0000313" key="1">
    <source>
        <dbReference type="EMBL" id="JAH06521.1"/>
    </source>
</evidence>
<dbReference type="EMBL" id="GBXM01102056">
    <property type="protein sequence ID" value="JAH06521.1"/>
    <property type="molecule type" value="Transcribed_RNA"/>
</dbReference>
<dbReference type="AlphaFoldDB" id="A0A0E9PPF9"/>
<sequence>MVSRVPLTLLNGCFILEKYNGPHSQKSFSLLFVKIPMRNQRGIYGTCRPSILSVSQVYQMNANCSP</sequence>
<reference evidence="1" key="2">
    <citation type="journal article" date="2015" name="Fish Shellfish Immunol.">
        <title>Early steps in the European eel (Anguilla anguilla)-Vibrio vulnificus interaction in the gills: Role of the RtxA13 toxin.</title>
        <authorList>
            <person name="Callol A."/>
            <person name="Pajuelo D."/>
            <person name="Ebbesson L."/>
            <person name="Teles M."/>
            <person name="MacKenzie S."/>
            <person name="Amaro C."/>
        </authorList>
    </citation>
    <scope>NUCLEOTIDE SEQUENCE</scope>
</reference>
<organism evidence="1">
    <name type="scientific">Anguilla anguilla</name>
    <name type="common">European freshwater eel</name>
    <name type="synonym">Muraena anguilla</name>
    <dbReference type="NCBI Taxonomy" id="7936"/>
    <lineage>
        <taxon>Eukaryota</taxon>
        <taxon>Metazoa</taxon>
        <taxon>Chordata</taxon>
        <taxon>Craniata</taxon>
        <taxon>Vertebrata</taxon>
        <taxon>Euteleostomi</taxon>
        <taxon>Actinopterygii</taxon>
        <taxon>Neopterygii</taxon>
        <taxon>Teleostei</taxon>
        <taxon>Anguilliformes</taxon>
        <taxon>Anguillidae</taxon>
        <taxon>Anguilla</taxon>
    </lineage>
</organism>